<evidence type="ECO:0000256" key="1">
    <source>
        <dbReference type="SAM" id="MobiDB-lite"/>
    </source>
</evidence>
<accession>A0ABR9JS02</accession>
<comment type="caution">
    <text evidence="2">The sequence shown here is derived from an EMBL/GenBank/DDBJ whole genome shotgun (WGS) entry which is preliminary data.</text>
</comment>
<gene>
    <name evidence="2" type="ORF">H4W34_003170</name>
</gene>
<feature type="region of interest" description="Disordered" evidence="1">
    <location>
        <begin position="174"/>
        <end position="197"/>
    </location>
</feature>
<reference evidence="2 3" key="1">
    <citation type="submission" date="2020-10" db="EMBL/GenBank/DDBJ databases">
        <title>Sequencing the genomes of 1000 actinobacteria strains.</title>
        <authorList>
            <person name="Klenk H.-P."/>
        </authorList>
    </citation>
    <scope>NUCLEOTIDE SEQUENCE [LARGE SCALE GENOMIC DNA]</scope>
    <source>
        <strain evidence="2 3">DSM 46744</strain>
    </source>
</reference>
<organism evidence="2 3">
    <name type="scientific">Actinomadura algeriensis</name>
    <dbReference type="NCBI Taxonomy" id="1679523"/>
    <lineage>
        <taxon>Bacteria</taxon>
        <taxon>Bacillati</taxon>
        <taxon>Actinomycetota</taxon>
        <taxon>Actinomycetes</taxon>
        <taxon>Streptosporangiales</taxon>
        <taxon>Thermomonosporaceae</taxon>
        <taxon>Actinomadura</taxon>
    </lineage>
</organism>
<feature type="region of interest" description="Disordered" evidence="1">
    <location>
        <begin position="15"/>
        <end position="43"/>
    </location>
</feature>
<evidence type="ECO:0000313" key="2">
    <source>
        <dbReference type="EMBL" id="MBE1533337.1"/>
    </source>
</evidence>
<dbReference type="Proteomes" id="UP000627838">
    <property type="component" value="Unassembled WGS sequence"/>
</dbReference>
<dbReference type="RefSeq" id="WP_192759903.1">
    <property type="nucleotide sequence ID" value="NZ_JADBDZ010000001.1"/>
</dbReference>
<sequence length="197" mass="21789">MTEYYMTDEQLSQIVTTTTTSHKEGTTETDTGMTREEWNDLSEEEQREYFIEYGPGSDAGQVGAQNNSLPRGTEPDRSEWKFEAKDGYDVNWEELRKLANDMQYKLDGWKSKLSKVSSTSITTADLGSVKGSETFVELTSQTRTGFGEYINAIQTAYTDVIGKLKATADQYENAENNTGGQVNGVDDPSGSGNPNLA</sequence>
<protein>
    <recommendedName>
        <fullName evidence="4">WXG100 family type VII secretion target</fullName>
    </recommendedName>
</protein>
<evidence type="ECO:0000313" key="3">
    <source>
        <dbReference type="Proteomes" id="UP000627838"/>
    </source>
</evidence>
<feature type="region of interest" description="Disordered" evidence="1">
    <location>
        <begin position="55"/>
        <end position="77"/>
    </location>
</feature>
<keyword evidence="3" id="KW-1185">Reference proteome</keyword>
<proteinExistence type="predicted"/>
<evidence type="ECO:0008006" key="4">
    <source>
        <dbReference type="Google" id="ProtNLM"/>
    </source>
</evidence>
<dbReference type="EMBL" id="JADBDZ010000001">
    <property type="protein sequence ID" value="MBE1533337.1"/>
    <property type="molecule type" value="Genomic_DNA"/>
</dbReference>
<name>A0ABR9JS02_9ACTN</name>